<keyword evidence="1" id="KW-0472">Membrane</keyword>
<feature type="transmembrane region" description="Helical" evidence="1">
    <location>
        <begin position="12"/>
        <end position="31"/>
    </location>
</feature>
<evidence type="ECO:0000259" key="2">
    <source>
        <dbReference type="Pfam" id="PF12695"/>
    </source>
</evidence>
<keyword evidence="4" id="KW-1185">Reference proteome</keyword>
<dbReference type="SUPFAM" id="SSF53474">
    <property type="entry name" value="alpha/beta-Hydrolases"/>
    <property type="match status" value="1"/>
</dbReference>
<comment type="caution">
    <text evidence="3">The sequence shown here is derived from an EMBL/GenBank/DDBJ whole genome shotgun (WGS) entry which is preliminary data.</text>
</comment>
<evidence type="ECO:0000313" key="3">
    <source>
        <dbReference type="EMBL" id="MCO1656287.1"/>
    </source>
</evidence>
<evidence type="ECO:0000313" key="4">
    <source>
        <dbReference type="Proteomes" id="UP001165283"/>
    </source>
</evidence>
<keyword evidence="1" id="KW-1133">Transmembrane helix</keyword>
<dbReference type="Proteomes" id="UP001165283">
    <property type="component" value="Unassembled WGS sequence"/>
</dbReference>
<dbReference type="InterPro" id="IPR029058">
    <property type="entry name" value="AB_hydrolase_fold"/>
</dbReference>
<reference evidence="3" key="1">
    <citation type="submission" date="2021-04" db="EMBL/GenBank/DDBJ databases">
        <title>Pseudonocardia sp. nov., isolated from sandy soil of mangrove forest.</title>
        <authorList>
            <person name="Zan Z."/>
            <person name="Huang R."/>
            <person name="Liu W."/>
        </authorList>
    </citation>
    <scope>NUCLEOTIDE SEQUENCE</scope>
    <source>
        <strain evidence="3">S2-4</strain>
    </source>
</reference>
<dbReference type="RefSeq" id="WP_252438875.1">
    <property type="nucleotide sequence ID" value="NZ_JAGSOV010000034.1"/>
</dbReference>
<sequence length="312" mass="32553">MSGAASRMRWAALVRAGLGAACLLVVAWVAVSRWSALAAGHPAYPLLLVALALLGVVLPARIGRPRRDGRWAIAGRVAGAVLLVVVLCYTAWLRPFAAEPAAVAATASTPTVEVVDDPTTWELRPRGGQTDVGIVFFPGALVDPRAYLPVLRPLAERGHLVVVVKPPFGVALLSTADAALDDHPEVTRWAVGGHSLGGVAAATQAAAGDGRVRGVFFWASYPNRDLSPTALTAASISGDRDTVIDQARVEASRAQLPPGSEFTVVPGAVHAFFGDYGPQPGDGAPATSRTEAQRGIVAATERFLDELARVTR</sequence>
<dbReference type="InterPro" id="IPR029059">
    <property type="entry name" value="AB_hydrolase_5"/>
</dbReference>
<feature type="domain" description="Alpha/beta hydrolase fold-5" evidence="2">
    <location>
        <begin position="133"/>
        <end position="291"/>
    </location>
</feature>
<evidence type="ECO:0000256" key="1">
    <source>
        <dbReference type="SAM" id="Phobius"/>
    </source>
</evidence>
<proteinExistence type="predicted"/>
<name>A0ABT0ZZW3_9PSEU</name>
<feature type="transmembrane region" description="Helical" evidence="1">
    <location>
        <begin position="43"/>
        <end position="61"/>
    </location>
</feature>
<dbReference type="EMBL" id="JAGSOV010000034">
    <property type="protein sequence ID" value="MCO1656287.1"/>
    <property type="molecule type" value="Genomic_DNA"/>
</dbReference>
<dbReference type="Gene3D" id="3.40.50.1820">
    <property type="entry name" value="alpha/beta hydrolase"/>
    <property type="match status" value="1"/>
</dbReference>
<dbReference type="Pfam" id="PF12695">
    <property type="entry name" value="Abhydrolase_5"/>
    <property type="match status" value="1"/>
</dbReference>
<protein>
    <recommendedName>
        <fullName evidence="2">Alpha/beta hydrolase fold-5 domain-containing protein</fullName>
    </recommendedName>
</protein>
<feature type="transmembrane region" description="Helical" evidence="1">
    <location>
        <begin position="73"/>
        <end position="92"/>
    </location>
</feature>
<keyword evidence="1" id="KW-0812">Transmembrane</keyword>
<gene>
    <name evidence="3" type="ORF">KDL28_14600</name>
</gene>
<organism evidence="3 4">
    <name type="scientific">Pseudonocardia humida</name>
    <dbReference type="NCBI Taxonomy" id="2800819"/>
    <lineage>
        <taxon>Bacteria</taxon>
        <taxon>Bacillati</taxon>
        <taxon>Actinomycetota</taxon>
        <taxon>Actinomycetes</taxon>
        <taxon>Pseudonocardiales</taxon>
        <taxon>Pseudonocardiaceae</taxon>
        <taxon>Pseudonocardia</taxon>
    </lineage>
</organism>
<accession>A0ABT0ZZW3</accession>